<reference evidence="7" key="1">
    <citation type="journal article" date="2020" name="Fungal Divers.">
        <title>Resolving the Mortierellaceae phylogeny through synthesis of multi-gene phylogenetics and phylogenomics.</title>
        <authorList>
            <person name="Vandepol N."/>
            <person name="Liber J."/>
            <person name="Desiro A."/>
            <person name="Na H."/>
            <person name="Kennedy M."/>
            <person name="Barry K."/>
            <person name="Grigoriev I.V."/>
            <person name="Miller A.N."/>
            <person name="O'Donnell K."/>
            <person name="Stajich J.E."/>
            <person name="Bonito G."/>
        </authorList>
    </citation>
    <scope>NUCLEOTIDE SEQUENCE</scope>
    <source>
        <strain evidence="7">NRRL 2769</strain>
    </source>
</reference>
<feature type="domain" description="FAD-binding" evidence="6">
    <location>
        <begin position="295"/>
        <end position="356"/>
    </location>
</feature>
<dbReference type="PRINTS" id="PR00420">
    <property type="entry name" value="RNGMNOXGNASE"/>
</dbReference>
<keyword evidence="8" id="KW-1185">Reference proteome</keyword>
<dbReference type="InterPro" id="IPR002938">
    <property type="entry name" value="FAD-bd"/>
</dbReference>
<evidence type="ECO:0000259" key="6">
    <source>
        <dbReference type="Pfam" id="PF01494"/>
    </source>
</evidence>
<name>A0A9P6MMU2_9FUNG</name>
<accession>A0A9P6MMU2</accession>
<gene>
    <name evidence="7" type="ORF">BGZ80_003786</name>
</gene>
<dbReference type="AlphaFoldDB" id="A0A9P6MMU2"/>
<evidence type="ECO:0000256" key="3">
    <source>
        <dbReference type="ARBA" id="ARBA00022827"/>
    </source>
</evidence>
<comment type="similarity">
    <text evidence="1">Belongs to the paxM FAD-dependent monooxygenase family.</text>
</comment>
<dbReference type="EMBL" id="JAAAID010002018">
    <property type="protein sequence ID" value="KAG0008160.1"/>
    <property type="molecule type" value="Genomic_DNA"/>
</dbReference>
<dbReference type="GO" id="GO:0004497">
    <property type="term" value="F:monooxygenase activity"/>
    <property type="evidence" value="ECO:0007669"/>
    <property type="project" value="InterPro"/>
</dbReference>
<evidence type="ECO:0000256" key="4">
    <source>
        <dbReference type="ARBA" id="ARBA00023002"/>
    </source>
</evidence>
<feature type="compositionally biased region" description="Low complexity" evidence="5">
    <location>
        <begin position="453"/>
        <end position="462"/>
    </location>
</feature>
<evidence type="ECO:0000256" key="5">
    <source>
        <dbReference type="SAM" id="MobiDB-lite"/>
    </source>
</evidence>
<evidence type="ECO:0000313" key="7">
    <source>
        <dbReference type="EMBL" id="KAG0008160.1"/>
    </source>
</evidence>
<organism evidence="7 8">
    <name type="scientific">Entomortierella chlamydospora</name>
    <dbReference type="NCBI Taxonomy" id="101097"/>
    <lineage>
        <taxon>Eukaryota</taxon>
        <taxon>Fungi</taxon>
        <taxon>Fungi incertae sedis</taxon>
        <taxon>Mucoromycota</taxon>
        <taxon>Mortierellomycotina</taxon>
        <taxon>Mortierellomycetes</taxon>
        <taxon>Mortierellales</taxon>
        <taxon>Mortierellaceae</taxon>
        <taxon>Entomortierella</taxon>
    </lineage>
</organism>
<feature type="region of interest" description="Disordered" evidence="5">
    <location>
        <begin position="441"/>
        <end position="462"/>
    </location>
</feature>
<dbReference type="Gene3D" id="3.50.50.60">
    <property type="entry name" value="FAD/NAD(P)-binding domain"/>
    <property type="match status" value="1"/>
</dbReference>
<dbReference type="SUPFAM" id="SSF51905">
    <property type="entry name" value="FAD/NAD(P)-binding domain"/>
    <property type="match status" value="1"/>
</dbReference>
<dbReference type="Pfam" id="PF01494">
    <property type="entry name" value="FAD_binding_3"/>
    <property type="match status" value="2"/>
</dbReference>
<dbReference type="Proteomes" id="UP000703661">
    <property type="component" value="Unassembled WGS sequence"/>
</dbReference>
<keyword evidence="4" id="KW-0560">Oxidoreductase</keyword>
<evidence type="ECO:0000256" key="1">
    <source>
        <dbReference type="ARBA" id="ARBA00007992"/>
    </source>
</evidence>
<dbReference type="InterPro" id="IPR036188">
    <property type="entry name" value="FAD/NAD-bd_sf"/>
</dbReference>
<dbReference type="InterPro" id="IPR050562">
    <property type="entry name" value="FAD_mOase_fung"/>
</dbReference>
<evidence type="ECO:0000256" key="2">
    <source>
        <dbReference type="ARBA" id="ARBA00022630"/>
    </source>
</evidence>
<proteinExistence type="inferred from homology"/>
<evidence type="ECO:0000313" key="8">
    <source>
        <dbReference type="Proteomes" id="UP000703661"/>
    </source>
</evidence>
<feature type="domain" description="FAD-binding" evidence="6">
    <location>
        <begin position="8"/>
        <end position="169"/>
    </location>
</feature>
<dbReference type="GO" id="GO:0071949">
    <property type="term" value="F:FAD binding"/>
    <property type="evidence" value="ECO:0007669"/>
    <property type="project" value="InterPro"/>
</dbReference>
<sequence length="462" mass="52174">MTKLEPPKVMIVGAGIGGLFLALLLERQNVPYVIYERTSDSEPLGSAMGLDAKIMPVFEQLGILDELISISLPCKGINMVDPNFNLLTGIDFKEYKARTGYEMAMFQRPRLHRLLSSHIPREKIIYSKRVVSLDQNEQGVTLTMADGSTYHGDIVVGADGIYSGVRQGLFKQLDEAGLLPASDKEELTMGHLCMVGTTNPVDPEKYPCVKDDRSLFQRVISRGFPYMWHIANMRDNKICWGIILQIKSTIASKDPTLRNSDWGSEGDEGIMHSAFDKATPIGGTVRDLYDITPRNEISKVFLEDKLFETWYHGRTVLLGDACHKFLPSAGQGAVNAMQDAVILANCIYEMGEATPENITAAFKEYYDERFEPVKKMMVKSRFMAFIMYGMTWKERIIRYIMFNWIPDSFKLKQYFKDSAYRPQANFLEHVKVYGIDEAAPQKPSKRYAEEKAAAAQGQGMKV</sequence>
<keyword evidence="2" id="KW-0285">Flavoprotein</keyword>
<dbReference type="PANTHER" id="PTHR47356:SF2">
    <property type="entry name" value="FAD-BINDING DOMAIN-CONTAINING PROTEIN-RELATED"/>
    <property type="match status" value="1"/>
</dbReference>
<keyword evidence="3" id="KW-0274">FAD</keyword>
<comment type="caution">
    <text evidence="7">The sequence shown here is derived from an EMBL/GenBank/DDBJ whole genome shotgun (WGS) entry which is preliminary data.</text>
</comment>
<protein>
    <recommendedName>
        <fullName evidence="6">FAD-binding domain-containing protein</fullName>
    </recommendedName>
</protein>
<dbReference type="PANTHER" id="PTHR47356">
    <property type="entry name" value="FAD-DEPENDENT MONOOXYGENASE ASQG-RELATED"/>
    <property type="match status" value="1"/>
</dbReference>